<dbReference type="OrthoDB" id="1306017at2759"/>
<dbReference type="GO" id="GO:0008270">
    <property type="term" value="F:zinc ion binding"/>
    <property type="evidence" value="ECO:0007669"/>
    <property type="project" value="UniProtKB-KW"/>
</dbReference>
<evidence type="ECO:0000313" key="5">
    <source>
        <dbReference type="Proteomes" id="UP000824120"/>
    </source>
</evidence>
<keyword evidence="1" id="KW-0479">Metal-binding</keyword>
<reference evidence="4 5" key="1">
    <citation type="submission" date="2020-09" db="EMBL/GenBank/DDBJ databases">
        <title>De no assembly of potato wild relative species, Solanum commersonii.</title>
        <authorList>
            <person name="Cho K."/>
        </authorList>
    </citation>
    <scope>NUCLEOTIDE SEQUENCE [LARGE SCALE GENOMIC DNA]</scope>
    <source>
        <strain evidence="4">LZ3.2</strain>
        <tissue evidence="4">Leaf</tissue>
    </source>
</reference>
<keyword evidence="1" id="KW-0863">Zinc-finger</keyword>
<name>A0A9J5XHK3_SOLCO</name>
<feature type="region of interest" description="Disordered" evidence="2">
    <location>
        <begin position="240"/>
        <end position="263"/>
    </location>
</feature>
<protein>
    <recommendedName>
        <fullName evidence="3">CCHC-type domain-containing protein</fullName>
    </recommendedName>
</protein>
<dbReference type="InterPro" id="IPR001878">
    <property type="entry name" value="Znf_CCHC"/>
</dbReference>
<proteinExistence type="predicted"/>
<dbReference type="Proteomes" id="UP000824120">
    <property type="component" value="Chromosome 9"/>
</dbReference>
<sequence>MNPPEFRGSNVIKDPENFIEELQKMFEVEGALIVSWTVLESAFLGDSFPESMSVHEYSLNFTQLSRYALEMVADMRSNMSLFVSGLSRLSSKEGKAVIFIRDIDIEGLIIHVHQVEEDKFKNRKEFRSKKAKTTCNESRQQKSKSMNYILAPKNRGDFKNENSQNFRAQSTQYQGSVAQGANWNPTCAKCGRNHLVVCRDGSTNCFKCGQPCHFIRECCNNMQGNGNEGNISQSSLVAPTNKVASRGATSRERHKSKPYVWYH</sequence>
<dbReference type="PROSITE" id="PS50158">
    <property type="entry name" value="ZF_CCHC"/>
    <property type="match status" value="1"/>
</dbReference>
<feature type="domain" description="CCHC-type" evidence="3">
    <location>
        <begin position="205"/>
        <end position="218"/>
    </location>
</feature>
<evidence type="ECO:0000259" key="3">
    <source>
        <dbReference type="PROSITE" id="PS50158"/>
    </source>
</evidence>
<evidence type="ECO:0000313" key="4">
    <source>
        <dbReference type="EMBL" id="KAG5586424.1"/>
    </source>
</evidence>
<organism evidence="4 5">
    <name type="scientific">Solanum commersonii</name>
    <name type="common">Commerson's wild potato</name>
    <name type="synonym">Commerson's nightshade</name>
    <dbReference type="NCBI Taxonomy" id="4109"/>
    <lineage>
        <taxon>Eukaryota</taxon>
        <taxon>Viridiplantae</taxon>
        <taxon>Streptophyta</taxon>
        <taxon>Embryophyta</taxon>
        <taxon>Tracheophyta</taxon>
        <taxon>Spermatophyta</taxon>
        <taxon>Magnoliopsida</taxon>
        <taxon>eudicotyledons</taxon>
        <taxon>Gunneridae</taxon>
        <taxon>Pentapetalae</taxon>
        <taxon>asterids</taxon>
        <taxon>lamiids</taxon>
        <taxon>Solanales</taxon>
        <taxon>Solanaceae</taxon>
        <taxon>Solanoideae</taxon>
        <taxon>Solaneae</taxon>
        <taxon>Solanum</taxon>
    </lineage>
</organism>
<comment type="caution">
    <text evidence="4">The sequence shown here is derived from an EMBL/GenBank/DDBJ whole genome shotgun (WGS) entry which is preliminary data.</text>
</comment>
<keyword evidence="1" id="KW-0862">Zinc</keyword>
<keyword evidence="5" id="KW-1185">Reference proteome</keyword>
<dbReference type="PANTHER" id="PTHR34482:SF57">
    <property type="entry name" value="RETROTRANSPOSON GAG DOMAIN-CONTAINING PROTEIN"/>
    <property type="match status" value="1"/>
</dbReference>
<gene>
    <name evidence="4" type="ORF">H5410_046858</name>
</gene>
<dbReference type="GO" id="GO:0003676">
    <property type="term" value="F:nucleic acid binding"/>
    <property type="evidence" value="ECO:0007669"/>
    <property type="project" value="InterPro"/>
</dbReference>
<dbReference type="EMBL" id="JACXVP010000009">
    <property type="protein sequence ID" value="KAG5586424.1"/>
    <property type="molecule type" value="Genomic_DNA"/>
</dbReference>
<accession>A0A9J5XHK3</accession>
<evidence type="ECO:0000256" key="2">
    <source>
        <dbReference type="SAM" id="MobiDB-lite"/>
    </source>
</evidence>
<dbReference type="AlphaFoldDB" id="A0A9J5XHK3"/>
<evidence type="ECO:0000256" key="1">
    <source>
        <dbReference type="PROSITE-ProRule" id="PRU00047"/>
    </source>
</evidence>
<dbReference type="PANTHER" id="PTHR34482">
    <property type="entry name" value="DNA DAMAGE-INDUCIBLE PROTEIN 1-LIKE"/>
    <property type="match status" value="1"/>
</dbReference>